<feature type="transmembrane region" description="Helical" evidence="1">
    <location>
        <begin position="15"/>
        <end position="33"/>
    </location>
</feature>
<dbReference type="RefSeq" id="WP_026645953.1">
    <property type="nucleotide sequence ID" value="NZ_CALLHR010000096.1"/>
</dbReference>
<dbReference type="EMBL" id="JGZL01000007">
    <property type="protein sequence ID" value="KFI89813.1"/>
    <property type="molecule type" value="Genomic_DNA"/>
</dbReference>
<evidence type="ECO:0000256" key="1">
    <source>
        <dbReference type="SAM" id="Phobius"/>
    </source>
</evidence>
<reference evidence="2 3" key="1">
    <citation type="submission" date="2014-03" db="EMBL/GenBank/DDBJ databases">
        <title>Genomics of Bifidobacteria.</title>
        <authorList>
            <person name="Ventura M."/>
            <person name="Milani C."/>
            <person name="Lugli G.A."/>
        </authorList>
    </citation>
    <scope>NUCLEOTIDE SEQUENCE [LARGE SCALE GENOMIC DNA]</scope>
    <source>
        <strain evidence="2 3">LMG 21811</strain>
    </source>
</reference>
<keyword evidence="1" id="KW-0812">Transmembrane</keyword>
<gene>
    <name evidence="2" type="ORF">BRUM_1030</name>
</gene>
<keyword evidence="1" id="KW-0472">Membrane</keyword>
<protein>
    <recommendedName>
        <fullName evidence="4">Rod shape-determining protein RodA</fullName>
    </recommendedName>
</protein>
<dbReference type="eggNOG" id="ENOG5031P9H">
    <property type="taxonomic scope" value="Bacteria"/>
</dbReference>
<keyword evidence="3" id="KW-1185">Reference proteome</keyword>
<feature type="transmembrane region" description="Helical" evidence="1">
    <location>
        <begin position="39"/>
        <end position="57"/>
    </location>
</feature>
<feature type="transmembrane region" description="Helical" evidence="1">
    <location>
        <begin position="69"/>
        <end position="93"/>
    </location>
</feature>
<proteinExistence type="predicted"/>
<dbReference type="AlphaFoldDB" id="A0A087D2R3"/>
<dbReference type="Proteomes" id="UP000029078">
    <property type="component" value="Unassembled WGS sequence"/>
</dbReference>
<sequence>MSHPYVSEDHEGKPWFEWIVASMVVVAAVLAIIGYTKAATVVIAVTAIVTGLVRLVLRERSPWKVRSVGFDAFIGIGLGVGLFILLALVPVGIA</sequence>
<accession>A0A087D2R3</accession>
<evidence type="ECO:0000313" key="2">
    <source>
        <dbReference type="EMBL" id="KFI89813.1"/>
    </source>
</evidence>
<evidence type="ECO:0000313" key="3">
    <source>
        <dbReference type="Proteomes" id="UP000029078"/>
    </source>
</evidence>
<dbReference type="STRING" id="78346.BRUM_1030"/>
<evidence type="ECO:0008006" key="4">
    <source>
        <dbReference type="Google" id="ProtNLM"/>
    </source>
</evidence>
<keyword evidence="1" id="KW-1133">Transmembrane helix</keyword>
<name>A0A087D2R3_BIFRU</name>
<organism evidence="2 3">
    <name type="scientific">Bifidobacterium ruminantium</name>
    <dbReference type="NCBI Taxonomy" id="78346"/>
    <lineage>
        <taxon>Bacteria</taxon>
        <taxon>Bacillati</taxon>
        <taxon>Actinomycetota</taxon>
        <taxon>Actinomycetes</taxon>
        <taxon>Bifidobacteriales</taxon>
        <taxon>Bifidobacteriaceae</taxon>
        <taxon>Bifidobacterium</taxon>
    </lineage>
</organism>
<comment type="caution">
    <text evidence="2">The sequence shown here is derived from an EMBL/GenBank/DDBJ whole genome shotgun (WGS) entry which is preliminary data.</text>
</comment>